<name>A0ABT8LAA5_9BACT</name>
<evidence type="ECO:0000313" key="2">
    <source>
        <dbReference type="EMBL" id="MDN5214672.1"/>
    </source>
</evidence>
<reference evidence="2" key="1">
    <citation type="submission" date="2023-06" db="EMBL/GenBank/DDBJ databases">
        <title>Genomic of Agaribacillus aureum.</title>
        <authorList>
            <person name="Wang G."/>
        </authorList>
    </citation>
    <scope>NUCLEOTIDE SEQUENCE</scope>
    <source>
        <strain evidence="2">BMA12</strain>
    </source>
</reference>
<proteinExistence type="predicted"/>
<dbReference type="Pfam" id="PF00903">
    <property type="entry name" value="Glyoxalase"/>
    <property type="match status" value="1"/>
</dbReference>
<dbReference type="SUPFAM" id="SSF54593">
    <property type="entry name" value="Glyoxalase/Bleomycin resistance protein/Dihydroxybiphenyl dioxygenase"/>
    <property type="match status" value="1"/>
</dbReference>
<dbReference type="PROSITE" id="PS51819">
    <property type="entry name" value="VOC"/>
    <property type="match status" value="1"/>
</dbReference>
<accession>A0ABT8LAA5</accession>
<dbReference type="PANTHER" id="PTHR33993:SF2">
    <property type="entry name" value="VOC DOMAIN-CONTAINING PROTEIN"/>
    <property type="match status" value="1"/>
</dbReference>
<dbReference type="InterPro" id="IPR052164">
    <property type="entry name" value="Anthracycline_SecMetBiosynth"/>
</dbReference>
<protein>
    <submittedName>
        <fullName evidence="2">VOC family protein</fullName>
    </submittedName>
</protein>
<dbReference type="CDD" id="cd07247">
    <property type="entry name" value="SgaA_N_like"/>
    <property type="match status" value="1"/>
</dbReference>
<comment type="caution">
    <text evidence="2">The sequence shown here is derived from an EMBL/GenBank/DDBJ whole genome shotgun (WGS) entry which is preliminary data.</text>
</comment>
<dbReference type="EMBL" id="JAUJEB010000005">
    <property type="protein sequence ID" value="MDN5214672.1"/>
    <property type="molecule type" value="Genomic_DNA"/>
</dbReference>
<keyword evidence="3" id="KW-1185">Reference proteome</keyword>
<sequence length="122" mass="12928">MANSINWFEIPSKNFDRACKFYSSILGGEVHVAEMGGDMKMGMLPNFSQGGGVGGHISSSPDSKPSNEGVMVYLNGGDDLQVILDKVEPAGGKVVMPKTKSPGGYMAIFTDTEGNRMALHNA</sequence>
<gene>
    <name evidence="2" type="ORF">QQ020_21510</name>
</gene>
<feature type="domain" description="VOC" evidence="1">
    <location>
        <begin position="4"/>
        <end position="122"/>
    </location>
</feature>
<dbReference type="InterPro" id="IPR004360">
    <property type="entry name" value="Glyas_Fos-R_dOase_dom"/>
</dbReference>
<evidence type="ECO:0000313" key="3">
    <source>
        <dbReference type="Proteomes" id="UP001172083"/>
    </source>
</evidence>
<dbReference type="RefSeq" id="WP_346760011.1">
    <property type="nucleotide sequence ID" value="NZ_JAUJEB010000005.1"/>
</dbReference>
<dbReference type="InterPro" id="IPR029068">
    <property type="entry name" value="Glyas_Bleomycin-R_OHBP_Dase"/>
</dbReference>
<dbReference type="InterPro" id="IPR037523">
    <property type="entry name" value="VOC_core"/>
</dbReference>
<dbReference type="Proteomes" id="UP001172083">
    <property type="component" value="Unassembled WGS sequence"/>
</dbReference>
<organism evidence="2 3">
    <name type="scientific">Agaribacillus aureus</name>
    <dbReference type="NCBI Taxonomy" id="3051825"/>
    <lineage>
        <taxon>Bacteria</taxon>
        <taxon>Pseudomonadati</taxon>
        <taxon>Bacteroidota</taxon>
        <taxon>Cytophagia</taxon>
        <taxon>Cytophagales</taxon>
        <taxon>Splendidivirgaceae</taxon>
        <taxon>Agaribacillus</taxon>
    </lineage>
</organism>
<evidence type="ECO:0000259" key="1">
    <source>
        <dbReference type="PROSITE" id="PS51819"/>
    </source>
</evidence>
<dbReference type="Gene3D" id="3.10.180.10">
    <property type="entry name" value="2,3-Dihydroxybiphenyl 1,2-Dioxygenase, domain 1"/>
    <property type="match status" value="1"/>
</dbReference>
<dbReference type="PANTHER" id="PTHR33993">
    <property type="entry name" value="GLYOXALASE-RELATED"/>
    <property type="match status" value="1"/>
</dbReference>